<evidence type="ECO:0000313" key="3">
    <source>
        <dbReference type="EMBL" id="KLU83527.1"/>
    </source>
</evidence>
<evidence type="ECO:0000256" key="1">
    <source>
        <dbReference type="SAM" id="MobiDB-lite"/>
    </source>
</evidence>
<dbReference type="VEuPathDB" id="FungiDB:MAPG_02584"/>
<reference evidence="4" key="4">
    <citation type="journal article" date="2015" name="G3 (Bethesda)">
        <title>Genome sequences of three phytopathogenic species of the Magnaporthaceae family of fungi.</title>
        <authorList>
            <person name="Okagaki L.H."/>
            <person name="Nunes C.C."/>
            <person name="Sailsbery J."/>
            <person name="Clay B."/>
            <person name="Brown D."/>
            <person name="John T."/>
            <person name="Oh Y."/>
            <person name="Young N."/>
            <person name="Fitzgerald M."/>
            <person name="Haas B.J."/>
            <person name="Zeng Q."/>
            <person name="Young S."/>
            <person name="Adiconis X."/>
            <person name="Fan L."/>
            <person name="Levin J.Z."/>
            <person name="Mitchell T.K."/>
            <person name="Okubara P.A."/>
            <person name="Farman M.L."/>
            <person name="Kohn L.M."/>
            <person name="Birren B."/>
            <person name="Ma L.-J."/>
            <person name="Dean R.A."/>
        </authorList>
    </citation>
    <scope>NUCLEOTIDE SEQUENCE</scope>
    <source>
        <strain evidence="4">ATCC 64411 / 73-15</strain>
    </source>
</reference>
<dbReference type="EMBL" id="GL876967">
    <property type="protein sequence ID" value="KLU83527.1"/>
    <property type="molecule type" value="Genomic_DNA"/>
</dbReference>
<accession>A0A0C4DRS0</accession>
<reference evidence="3" key="3">
    <citation type="submission" date="2011-03" db="EMBL/GenBank/DDBJ databases">
        <title>Annotation of Magnaporthe poae ATCC 64411.</title>
        <authorList>
            <person name="Ma L.-J."/>
            <person name="Dead R."/>
            <person name="Young S.K."/>
            <person name="Zeng Q."/>
            <person name="Gargeya S."/>
            <person name="Fitzgerald M."/>
            <person name="Haas B."/>
            <person name="Abouelleil A."/>
            <person name="Alvarado L."/>
            <person name="Arachchi H.M."/>
            <person name="Berlin A."/>
            <person name="Brown A."/>
            <person name="Chapman S.B."/>
            <person name="Chen Z."/>
            <person name="Dunbar C."/>
            <person name="Freedman E."/>
            <person name="Gearin G."/>
            <person name="Gellesch M."/>
            <person name="Goldberg J."/>
            <person name="Griggs A."/>
            <person name="Gujja S."/>
            <person name="Heiman D."/>
            <person name="Howarth C."/>
            <person name="Larson L."/>
            <person name="Lui A."/>
            <person name="MacDonald P.J.P."/>
            <person name="Mehta T."/>
            <person name="Montmayeur A."/>
            <person name="Murphy C."/>
            <person name="Neiman D."/>
            <person name="Pearson M."/>
            <person name="Priest M."/>
            <person name="Roberts A."/>
            <person name="Saif S."/>
            <person name="Shea T."/>
            <person name="Shenoy N."/>
            <person name="Sisk P."/>
            <person name="Stolte C."/>
            <person name="Sykes S."/>
            <person name="Yandava C."/>
            <person name="Wortman J."/>
            <person name="Nusbaum C."/>
            <person name="Birren B."/>
        </authorList>
    </citation>
    <scope>NUCLEOTIDE SEQUENCE</scope>
    <source>
        <strain evidence="3">ATCC 64411</strain>
    </source>
</reference>
<reference evidence="3" key="2">
    <citation type="submission" date="2010-05" db="EMBL/GenBank/DDBJ databases">
        <title>The Genome Sequence of Magnaporthe poae strain ATCC 64411.</title>
        <authorList>
            <consortium name="The Broad Institute Genome Sequencing Platform"/>
            <consortium name="Broad Institute Genome Sequencing Center for Infectious Disease"/>
            <person name="Ma L.-J."/>
            <person name="Dead R."/>
            <person name="Young S."/>
            <person name="Zeng Q."/>
            <person name="Koehrsen M."/>
            <person name="Alvarado L."/>
            <person name="Berlin A."/>
            <person name="Chapman S.B."/>
            <person name="Chen Z."/>
            <person name="Freedman E."/>
            <person name="Gellesch M."/>
            <person name="Goldberg J."/>
            <person name="Griggs A."/>
            <person name="Gujja S."/>
            <person name="Heilman E.R."/>
            <person name="Heiman D."/>
            <person name="Hepburn T."/>
            <person name="Howarth C."/>
            <person name="Jen D."/>
            <person name="Larson L."/>
            <person name="Mehta T."/>
            <person name="Neiman D."/>
            <person name="Pearson M."/>
            <person name="Roberts A."/>
            <person name="Saif S."/>
            <person name="Shea T."/>
            <person name="Shenoy N."/>
            <person name="Sisk P."/>
            <person name="Stolte C."/>
            <person name="Sykes S."/>
            <person name="Walk T."/>
            <person name="White J."/>
            <person name="Yandava C."/>
            <person name="Haas B."/>
            <person name="Nusbaum C."/>
            <person name="Birren B."/>
        </authorList>
    </citation>
    <scope>NUCLEOTIDE SEQUENCE</scope>
    <source>
        <strain evidence="3">ATCC 64411</strain>
    </source>
</reference>
<gene>
    <name evidence="3" type="ORF">MAPG_02584</name>
</gene>
<sequence>MQQQQQQQQLLLLLLLQIDLADAAECYPHGGDREPLPTGGMESRLCRRLCKETDGEPRAKRHDRWLGPLFSMTPRQPSGGDNQRPNAGKAEEPQAGEPLVWRRAVRRDRRDRLPDRHTQKGPGHRTTNTRFYVPGGLI</sequence>
<feature type="compositionally biased region" description="Basic and acidic residues" evidence="1">
    <location>
        <begin position="108"/>
        <end position="118"/>
    </location>
</feature>
<evidence type="ECO:0000313" key="4">
    <source>
        <dbReference type="EnsemblFungi" id="MAPG_02584T0"/>
    </source>
</evidence>
<dbReference type="EnsemblFungi" id="MAPG_02584T0">
    <property type="protein sequence ID" value="MAPG_02584T0"/>
    <property type="gene ID" value="MAPG_02584"/>
</dbReference>
<keyword evidence="5" id="KW-1185">Reference proteome</keyword>
<name>A0A0C4DRS0_MAGP6</name>
<evidence type="ECO:0000313" key="5">
    <source>
        <dbReference type="Proteomes" id="UP000011715"/>
    </source>
</evidence>
<evidence type="ECO:0008006" key="6">
    <source>
        <dbReference type="Google" id="ProtNLM"/>
    </source>
</evidence>
<organism evidence="4 5">
    <name type="scientific">Magnaporthiopsis poae (strain ATCC 64411 / 73-15)</name>
    <name type="common">Kentucky bluegrass fungus</name>
    <name type="synonym">Magnaporthe poae</name>
    <dbReference type="NCBI Taxonomy" id="644358"/>
    <lineage>
        <taxon>Eukaryota</taxon>
        <taxon>Fungi</taxon>
        <taxon>Dikarya</taxon>
        <taxon>Ascomycota</taxon>
        <taxon>Pezizomycotina</taxon>
        <taxon>Sordariomycetes</taxon>
        <taxon>Sordariomycetidae</taxon>
        <taxon>Magnaporthales</taxon>
        <taxon>Magnaporthaceae</taxon>
        <taxon>Magnaporthiopsis</taxon>
    </lineage>
</organism>
<feature type="chain" id="PRO_5009385259" description="Secreted protein" evidence="2">
    <location>
        <begin position="24"/>
        <end position="138"/>
    </location>
</feature>
<feature type="signal peptide" evidence="2">
    <location>
        <begin position="1"/>
        <end position="23"/>
    </location>
</feature>
<protein>
    <recommendedName>
        <fullName evidence="6">Secreted protein</fullName>
    </recommendedName>
</protein>
<dbReference type="Proteomes" id="UP000011715">
    <property type="component" value="Unassembled WGS sequence"/>
</dbReference>
<feature type="compositionally biased region" description="Polar residues" evidence="1">
    <location>
        <begin position="73"/>
        <end position="85"/>
    </location>
</feature>
<dbReference type="AlphaFoldDB" id="A0A0C4DRS0"/>
<reference evidence="4" key="5">
    <citation type="submission" date="2015-06" db="UniProtKB">
        <authorList>
            <consortium name="EnsemblFungi"/>
        </authorList>
    </citation>
    <scope>IDENTIFICATION</scope>
    <source>
        <strain evidence="4">ATCC 64411</strain>
    </source>
</reference>
<dbReference type="EMBL" id="ADBL01000637">
    <property type="status" value="NOT_ANNOTATED_CDS"/>
    <property type="molecule type" value="Genomic_DNA"/>
</dbReference>
<keyword evidence="2" id="KW-0732">Signal</keyword>
<proteinExistence type="predicted"/>
<evidence type="ECO:0000256" key="2">
    <source>
        <dbReference type="SAM" id="SignalP"/>
    </source>
</evidence>
<feature type="region of interest" description="Disordered" evidence="1">
    <location>
        <begin position="54"/>
        <end position="138"/>
    </location>
</feature>
<reference evidence="5" key="1">
    <citation type="submission" date="2010-05" db="EMBL/GenBank/DDBJ databases">
        <title>The genome sequence of Magnaporthe poae strain ATCC 64411.</title>
        <authorList>
            <person name="Ma L.-J."/>
            <person name="Dead R."/>
            <person name="Young S."/>
            <person name="Zeng Q."/>
            <person name="Koehrsen M."/>
            <person name="Alvarado L."/>
            <person name="Berlin A."/>
            <person name="Chapman S.B."/>
            <person name="Chen Z."/>
            <person name="Freedman E."/>
            <person name="Gellesch M."/>
            <person name="Goldberg J."/>
            <person name="Griggs A."/>
            <person name="Gujja S."/>
            <person name="Heilman E.R."/>
            <person name="Heiman D."/>
            <person name="Hepburn T."/>
            <person name="Howarth C."/>
            <person name="Jen D."/>
            <person name="Larson L."/>
            <person name="Mehta T."/>
            <person name="Neiman D."/>
            <person name="Pearson M."/>
            <person name="Roberts A."/>
            <person name="Saif S."/>
            <person name="Shea T."/>
            <person name="Shenoy N."/>
            <person name="Sisk P."/>
            <person name="Stolte C."/>
            <person name="Sykes S."/>
            <person name="Walk T."/>
            <person name="White J."/>
            <person name="Yandava C."/>
            <person name="Haas B."/>
            <person name="Nusbaum C."/>
            <person name="Birren B."/>
        </authorList>
    </citation>
    <scope>NUCLEOTIDE SEQUENCE [LARGE SCALE GENOMIC DNA]</scope>
    <source>
        <strain evidence="5">ATCC 64411 / 73-15</strain>
    </source>
</reference>